<evidence type="ECO:0000256" key="4">
    <source>
        <dbReference type="ARBA" id="ARBA00003889"/>
    </source>
</evidence>
<dbReference type="GO" id="GO:0043752">
    <property type="term" value="F:adenosylcobinamide kinase activity"/>
    <property type="evidence" value="ECO:0007669"/>
    <property type="project" value="UniProtKB-EC"/>
</dbReference>
<evidence type="ECO:0000256" key="5">
    <source>
        <dbReference type="ARBA" id="ARBA00004692"/>
    </source>
</evidence>
<sequence>MDIARTELILGGQKSGKSRRAELLAQTWLAQSAAHRAVLIATAQPWDEEMRQRIERHQQDRAARVPGMATLEEARDLAGALQRASRPDTLVVVDCLTLWLTHWLMPADTQEFEAKRPAAPDWQAQLAMFLRVIEQPPGPVVLVGNEIGLGVIPLGREVRAFVDALGQLNQQVAAACQRVTLMAAGLPLALKGDRT</sequence>
<evidence type="ECO:0000256" key="14">
    <source>
        <dbReference type="PIRNR" id="PIRNR006135"/>
    </source>
</evidence>
<dbReference type="EC" id="2.7.7.62" evidence="14"/>
<keyword evidence="8 14" id="KW-0169">Cobalamin biosynthesis</keyword>
<evidence type="ECO:0000313" key="16">
    <source>
        <dbReference type="Proteomes" id="UP001303211"/>
    </source>
</evidence>
<reference evidence="15 16" key="1">
    <citation type="submission" date="2023-03" db="EMBL/GenBank/DDBJ databases">
        <title>Diaphorobacter basophil sp. nov., isolated from a sewage-treatment plant.</title>
        <authorList>
            <person name="Yang K."/>
        </authorList>
    </citation>
    <scope>NUCLEOTIDE SEQUENCE [LARGE SCALE GENOMIC DNA]</scope>
    <source>
        <strain evidence="15 16">Y-1</strain>
    </source>
</reference>
<dbReference type="PANTHER" id="PTHR34848:SF1">
    <property type="entry name" value="BIFUNCTIONAL ADENOSYLCOBALAMIN BIOSYNTHESIS PROTEIN COBU"/>
    <property type="match status" value="1"/>
</dbReference>
<comment type="catalytic activity">
    <reaction evidence="3">
        <text>adenosylcob(III)inamide + GTP = adenosylcob(III)inamide phosphate + GDP + H(+)</text>
        <dbReference type="Rhea" id="RHEA:15765"/>
        <dbReference type="ChEBI" id="CHEBI:2480"/>
        <dbReference type="ChEBI" id="CHEBI:15378"/>
        <dbReference type="ChEBI" id="CHEBI:37565"/>
        <dbReference type="ChEBI" id="CHEBI:58189"/>
        <dbReference type="ChEBI" id="CHEBI:58502"/>
        <dbReference type="EC" id="2.7.1.156"/>
    </reaction>
</comment>
<dbReference type="GO" id="GO:0008820">
    <property type="term" value="F:cobinamide phosphate guanylyltransferase activity"/>
    <property type="evidence" value="ECO:0007669"/>
    <property type="project" value="UniProtKB-EC"/>
</dbReference>
<keyword evidence="12 14" id="KW-0067">ATP-binding</keyword>
<gene>
    <name evidence="15" type="primary">cobU</name>
    <name evidence="15" type="ORF">P4826_18400</name>
</gene>
<keyword evidence="11 14" id="KW-0418">Kinase</keyword>
<dbReference type="EMBL" id="CP136921">
    <property type="protein sequence ID" value="WOO32328.1"/>
    <property type="molecule type" value="Genomic_DNA"/>
</dbReference>
<evidence type="ECO:0000256" key="11">
    <source>
        <dbReference type="ARBA" id="ARBA00022777"/>
    </source>
</evidence>
<evidence type="ECO:0000256" key="13">
    <source>
        <dbReference type="ARBA" id="ARBA00023134"/>
    </source>
</evidence>
<organism evidence="15 16">
    <name type="scientific">Diaphorobacter limosus</name>
    <dbReference type="NCBI Taxonomy" id="3036128"/>
    <lineage>
        <taxon>Bacteria</taxon>
        <taxon>Pseudomonadati</taxon>
        <taxon>Pseudomonadota</taxon>
        <taxon>Betaproteobacteria</taxon>
        <taxon>Burkholderiales</taxon>
        <taxon>Comamonadaceae</taxon>
        <taxon>Diaphorobacter</taxon>
    </lineage>
</organism>
<dbReference type="NCBIfam" id="NF004469">
    <property type="entry name" value="PRK05800.1"/>
    <property type="match status" value="1"/>
</dbReference>
<dbReference type="PIRSF" id="PIRSF006135">
    <property type="entry name" value="CobU"/>
    <property type="match status" value="1"/>
</dbReference>
<keyword evidence="13 14" id="KW-0342">GTP-binding</keyword>
<keyword evidence="10 14" id="KW-0547">Nucleotide-binding</keyword>
<comment type="catalytic activity">
    <reaction evidence="1 14">
        <text>adenosylcob(III)inamide + ATP = adenosylcob(III)inamide phosphate + ADP + H(+)</text>
        <dbReference type="Rhea" id="RHEA:15769"/>
        <dbReference type="ChEBI" id="CHEBI:2480"/>
        <dbReference type="ChEBI" id="CHEBI:15378"/>
        <dbReference type="ChEBI" id="CHEBI:30616"/>
        <dbReference type="ChEBI" id="CHEBI:58502"/>
        <dbReference type="ChEBI" id="CHEBI:456216"/>
        <dbReference type="EC" id="2.7.1.156"/>
    </reaction>
</comment>
<dbReference type="RefSeq" id="WP_317701789.1">
    <property type="nucleotide sequence ID" value="NZ_CP136921.1"/>
</dbReference>
<evidence type="ECO:0000256" key="3">
    <source>
        <dbReference type="ARBA" id="ARBA00001522"/>
    </source>
</evidence>
<evidence type="ECO:0000256" key="10">
    <source>
        <dbReference type="ARBA" id="ARBA00022741"/>
    </source>
</evidence>
<dbReference type="Gene3D" id="3.40.50.300">
    <property type="entry name" value="P-loop containing nucleotide triphosphate hydrolases"/>
    <property type="match status" value="1"/>
</dbReference>
<evidence type="ECO:0000313" key="15">
    <source>
        <dbReference type="EMBL" id="WOO32328.1"/>
    </source>
</evidence>
<keyword evidence="16" id="KW-1185">Reference proteome</keyword>
<evidence type="ECO:0000256" key="1">
    <source>
        <dbReference type="ARBA" id="ARBA00000312"/>
    </source>
</evidence>
<evidence type="ECO:0000256" key="2">
    <source>
        <dbReference type="ARBA" id="ARBA00000711"/>
    </source>
</evidence>
<name>A0ABZ0J665_9BURK</name>
<accession>A0ABZ0J665</accession>
<protein>
    <recommendedName>
        <fullName evidence="14">Bifunctional adenosylcobalamin biosynthesis protein</fullName>
        <ecNumber evidence="14">2.7.1.156</ecNumber>
        <ecNumber evidence="14">2.7.7.62</ecNumber>
    </recommendedName>
</protein>
<evidence type="ECO:0000256" key="9">
    <source>
        <dbReference type="ARBA" id="ARBA00022679"/>
    </source>
</evidence>
<comment type="pathway">
    <text evidence="5 14">Cofactor biosynthesis; adenosylcobalamin biosynthesis; adenosylcobalamin from cob(II)yrinate a,c-diamide: step 6/7.</text>
</comment>
<keyword evidence="15" id="KW-0548">Nucleotidyltransferase</keyword>
<comment type="pathway">
    <text evidence="6 14">Cofactor biosynthesis; adenosylcobalamin biosynthesis; adenosylcobalamin from cob(II)yrinate a,c-diamide: step 5/7.</text>
</comment>
<dbReference type="Pfam" id="PF02283">
    <property type="entry name" value="CobU"/>
    <property type="match status" value="1"/>
</dbReference>
<evidence type="ECO:0000256" key="7">
    <source>
        <dbReference type="ARBA" id="ARBA00007490"/>
    </source>
</evidence>
<dbReference type="InterPro" id="IPR003203">
    <property type="entry name" value="CobU/CobP"/>
</dbReference>
<dbReference type="Proteomes" id="UP001303211">
    <property type="component" value="Chromosome"/>
</dbReference>
<comment type="catalytic activity">
    <reaction evidence="2 14">
        <text>adenosylcob(III)inamide phosphate + GTP + H(+) = adenosylcob(III)inamide-GDP + diphosphate</text>
        <dbReference type="Rhea" id="RHEA:22712"/>
        <dbReference type="ChEBI" id="CHEBI:15378"/>
        <dbReference type="ChEBI" id="CHEBI:33019"/>
        <dbReference type="ChEBI" id="CHEBI:37565"/>
        <dbReference type="ChEBI" id="CHEBI:58502"/>
        <dbReference type="ChEBI" id="CHEBI:60487"/>
        <dbReference type="EC" id="2.7.7.62"/>
    </reaction>
</comment>
<comment type="similarity">
    <text evidence="7 14">Belongs to the CobU/CobP family.</text>
</comment>
<dbReference type="PANTHER" id="PTHR34848">
    <property type="match status" value="1"/>
</dbReference>
<evidence type="ECO:0000256" key="8">
    <source>
        <dbReference type="ARBA" id="ARBA00022573"/>
    </source>
</evidence>
<evidence type="ECO:0000256" key="12">
    <source>
        <dbReference type="ARBA" id="ARBA00022840"/>
    </source>
</evidence>
<dbReference type="SUPFAM" id="SSF52540">
    <property type="entry name" value="P-loop containing nucleoside triphosphate hydrolases"/>
    <property type="match status" value="1"/>
</dbReference>
<dbReference type="EC" id="2.7.1.156" evidence="14"/>
<comment type="function">
    <text evidence="4 14">Catalyzes ATP-dependent phosphorylation of adenosylcobinamide and addition of GMP to adenosylcobinamide phosphate.</text>
</comment>
<evidence type="ECO:0000256" key="6">
    <source>
        <dbReference type="ARBA" id="ARBA00005159"/>
    </source>
</evidence>
<dbReference type="CDD" id="cd00544">
    <property type="entry name" value="CobU"/>
    <property type="match status" value="1"/>
</dbReference>
<dbReference type="InterPro" id="IPR027417">
    <property type="entry name" value="P-loop_NTPase"/>
</dbReference>
<keyword evidence="9 14" id="KW-0808">Transferase</keyword>
<proteinExistence type="inferred from homology"/>